<dbReference type="EMBL" id="JAMDMX010000002">
    <property type="protein sequence ID" value="MCY9691674.1"/>
    <property type="molecule type" value="Genomic_DNA"/>
</dbReference>
<evidence type="ECO:0000313" key="5">
    <source>
        <dbReference type="Proteomes" id="UP001527099"/>
    </source>
</evidence>
<proteinExistence type="predicted"/>
<name>A0ABT4G697_9BACL</name>
<reference evidence="4 5" key="1">
    <citation type="submission" date="2022-05" db="EMBL/GenBank/DDBJ databases">
        <title>Genome Sequencing of Bee-Associated Microbes.</title>
        <authorList>
            <person name="Dunlap C."/>
        </authorList>
    </citation>
    <scope>NUCLEOTIDE SEQUENCE [LARGE SCALE GENOMIC DNA]</scope>
    <source>
        <strain evidence="4 5">NRRL B-14421</strain>
    </source>
</reference>
<dbReference type="SUPFAM" id="SSF53850">
    <property type="entry name" value="Periplasmic binding protein-like II"/>
    <property type="match status" value="1"/>
</dbReference>
<sequence>MKKKWSRGASVVLALTLAGGLVGCTQKDETSPSPSANSSTSPSNTAKSDTKKEVTLKVLHNWNGSSGSESDMNAVAKVIKEKTGVTIQMEYTKGSEVEKVNTIFATQDLPDIYTGPAWGGELDGIVKAAKEGQLVDLSGKLANYPNLAKEIAKENVPPALYEKAIDAYSGKKYLLYQNHPATDKDAMDWLYGFYVRKDIADKVGVDPQSVKTKDDLYNFLKKIKDAGLKESGQPVIPLGGFHNGWAVNIGDQMFMGSGFLDKGDGSLENNFFTKQYEDYTLYYRKLISQGLLDPEAFTQTDPIANEKVKQGRVAVLAAHYPAILDASKDYVQSHPGSDYVPVGPLERAGAEANRPADLGVQGNNVTVITKQAKDVDAALRLLDFLASDEGFMLTRYGVQGVHWDMQNGKPTAKKEWFDKFVNDKTGKLKKNEGIGVGYESLTGLDRTNSKGNGDIWADQNRVASLEKARKILRPNGIKVITAYNPWDVITKAPQWESLKPSMDKTGDAWKEAIFAKSDEAALKIINDLRGQMVKTGYREAIKFTNDNLKGKDVVKFQMPN</sequence>
<dbReference type="Gene3D" id="3.40.190.10">
    <property type="entry name" value="Periplasmic binding protein-like II"/>
    <property type="match status" value="2"/>
</dbReference>
<dbReference type="PROSITE" id="PS50096">
    <property type="entry name" value="IQ"/>
    <property type="match status" value="1"/>
</dbReference>
<keyword evidence="5" id="KW-1185">Reference proteome</keyword>
<feature type="compositionally biased region" description="Low complexity" evidence="2">
    <location>
        <begin position="31"/>
        <end position="46"/>
    </location>
</feature>
<protein>
    <submittedName>
        <fullName evidence="4">ABC transporter substrate-binding protein</fullName>
    </submittedName>
</protein>
<evidence type="ECO:0000313" key="4">
    <source>
        <dbReference type="EMBL" id="MCY9691674.1"/>
    </source>
</evidence>
<organism evidence="4 5">
    <name type="scientific">Paenibacillus alginolyticus</name>
    <dbReference type="NCBI Taxonomy" id="59839"/>
    <lineage>
        <taxon>Bacteria</taxon>
        <taxon>Bacillati</taxon>
        <taxon>Bacillota</taxon>
        <taxon>Bacilli</taxon>
        <taxon>Bacillales</taxon>
        <taxon>Paenibacillaceae</taxon>
        <taxon>Paenibacillus</taxon>
    </lineage>
</organism>
<dbReference type="PANTHER" id="PTHR43649:SF33">
    <property type="entry name" value="POLYGALACTURONAN_RHAMNOGALACTURONAN-BINDING PROTEIN YTCQ"/>
    <property type="match status" value="1"/>
</dbReference>
<evidence type="ECO:0000256" key="3">
    <source>
        <dbReference type="SAM" id="SignalP"/>
    </source>
</evidence>
<comment type="caution">
    <text evidence="4">The sequence shown here is derived from an EMBL/GenBank/DDBJ whole genome shotgun (WGS) entry which is preliminary data.</text>
</comment>
<feature type="chain" id="PRO_5045642934" evidence="3">
    <location>
        <begin position="24"/>
        <end position="560"/>
    </location>
</feature>
<feature type="signal peptide" evidence="3">
    <location>
        <begin position="1"/>
        <end position="23"/>
    </location>
</feature>
<evidence type="ECO:0000256" key="2">
    <source>
        <dbReference type="SAM" id="MobiDB-lite"/>
    </source>
</evidence>
<evidence type="ECO:0000256" key="1">
    <source>
        <dbReference type="ARBA" id="ARBA00022729"/>
    </source>
</evidence>
<gene>
    <name evidence="4" type="ORF">M5X19_01860</name>
</gene>
<dbReference type="PANTHER" id="PTHR43649">
    <property type="entry name" value="ARABINOSE-BINDING PROTEIN-RELATED"/>
    <property type="match status" value="1"/>
</dbReference>
<accession>A0ABT4G697</accession>
<dbReference type="PROSITE" id="PS51257">
    <property type="entry name" value="PROKAR_LIPOPROTEIN"/>
    <property type="match status" value="1"/>
</dbReference>
<keyword evidence="1 3" id="KW-0732">Signal</keyword>
<feature type="region of interest" description="Disordered" evidence="2">
    <location>
        <begin position="24"/>
        <end position="52"/>
    </location>
</feature>
<dbReference type="Proteomes" id="UP001527099">
    <property type="component" value="Unassembled WGS sequence"/>
</dbReference>
<dbReference type="InterPro" id="IPR050490">
    <property type="entry name" value="Bact_solute-bd_prot1"/>
</dbReference>
<dbReference type="RefSeq" id="WP_029193786.1">
    <property type="nucleotide sequence ID" value="NZ_JAMDMW010000108.1"/>
</dbReference>